<evidence type="ECO:0000259" key="8">
    <source>
        <dbReference type="PROSITE" id="PS50897"/>
    </source>
</evidence>
<feature type="domain" description="CTLH" evidence="8">
    <location>
        <begin position="235"/>
        <end position="292"/>
    </location>
</feature>
<dbReference type="Proteomes" id="UP000887566">
    <property type="component" value="Unplaced"/>
</dbReference>
<dbReference type="InterPro" id="IPR027370">
    <property type="entry name" value="Znf-RING_euk"/>
</dbReference>
<dbReference type="InterPro" id="IPR024964">
    <property type="entry name" value="CTLH/CRA"/>
</dbReference>
<evidence type="ECO:0000256" key="3">
    <source>
        <dbReference type="ARBA" id="ARBA00022723"/>
    </source>
</evidence>
<dbReference type="GO" id="GO:0005634">
    <property type="term" value="C:nucleus"/>
    <property type="evidence" value="ECO:0007669"/>
    <property type="project" value="TreeGrafter"/>
</dbReference>
<evidence type="ECO:0000256" key="5">
    <source>
        <dbReference type="ARBA" id="ARBA00022833"/>
    </source>
</evidence>
<dbReference type="GO" id="GO:0005737">
    <property type="term" value="C:cytoplasm"/>
    <property type="evidence" value="ECO:0007669"/>
    <property type="project" value="UniProtKB-SubCell"/>
</dbReference>
<sequence>MPVVCGVQGRILHCNRAVWATGPATYLLLHIASYCPLLPSPPPSYQLDNDSDDAAAAVANSSLTYNRPFCRHQREAAMDRNPVEGVLNCVDRLLFKLEAFSKQYGNSLDNMVTQLETLERELIIDTEEGAELSVTAVLIWEQSLKKLRDILSQMGQEHRGMHGGVSKCGKEIDRNFVCDFAGVSKSQQCYELRPELRERVCRLIAEHLLSQGRLDAAETLAQEADINVRDDNRAIFEEMNGIVESLKGKDVDGALRWAQTHSDQLAQRNSKLEFSLHRLKFLNLLRQKKGVEALQYAKKFQQFAKKHSIEIQKLMGSLAYLSSGLDNSPYANLLDDVHWVEIEEMFTRDACALYGLPTQSALSVVVNAGAVALPALIGLRRVMQQRQVANVWTHHSDELPIEIDLGAERHYHSVFSCPILRQQTTDANPPMRLSCGHVISRDALLKLAQNNRHFRLKCPYCPIESTVGDAKRVYF</sequence>
<dbReference type="GO" id="GO:0043161">
    <property type="term" value="P:proteasome-mediated ubiquitin-dependent protein catabolic process"/>
    <property type="evidence" value="ECO:0007669"/>
    <property type="project" value="InterPro"/>
</dbReference>
<name>A0A914UQ05_9BILA</name>
<dbReference type="SUPFAM" id="SSF57850">
    <property type="entry name" value="RING/U-box"/>
    <property type="match status" value="1"/>
</dbReference>
<evidence type="ECO:0000256" key="2">
    <source>
        <dbReference type="ARBA" id="ARBA00022490"/>
    </source>
</evidence>
<feature type="domain" description="RING-Gid-type" evidence="9">
    <location>
        <begin position="417"/>
        <end position="461"/>
    </location>
</feature>
<dbReference type="PROSITE" id="PS50897">
    <property type="entry name" value="CTLH"/>
    <property type="match status" value="1"/>
</dbReference>
<keyword evidence="5" id="KW-0862">Zinc</keyword>
<reference evidence="11" key="1">
    <citation type="submission" date="2022-11" db="UniProtKB">
        <authorList>
            <consortium name="WormBaseParasite"/>
        </authorList>
    </citation>
    <scope>IDENTIFICATION</scope>
</reference>
<dbReference type="GO" id="GO:0061630">
    <property type="term" value="F:ubiquitin protein ligase activity"/>
    <property type="evidence" value="ECO:0007669"/>
    <property type="project" value="InterPro"/>
</dbReference>
<evidence type="ECO:0000256" key="7">
    <source>
        <dbReference type="SAM" id="Coils"/>
    </source>
</evidence>
<keyword evidence="10" id="KW-1185">Reference proteome</keyword>
<keyword evidence="4 6" id="KW-0863">Zinc-finger</keyword>
<evidence type="ECO:0000313" key="10">
    <source>
        <dbReference type="Proteomes" id="UP000887566"/>
    </source>
</evidence>
<dbReference type="PANTHER" id="PTHR12170:SF3">
    <property type="entry name" value="GH10162P"/>
    <property type="match status" value="1"/>
</dbReference>
<dbReference type="InterPro" id="IPR013083">
    <property type="entry name" value="Znf_RING/FYVE/PHD"/>
</dbReference>
<dbReference type="FunFam" id="3.30.40.10:FF:000143">
    <property type="entry name" value="Regulator of gluconeogenesis Rmd5"/>
    <property type="match status" value="1"/>
</dbReference>
<dbReference type="InterPro" id="IPR013144">
    <property type="entry name" value="CRA_dom"/>
</dbReference>
<dbReference type="Gene3D" id="3.30.40.10">
    <property type="entry name" value="Zinc/RING finger domain, C3HC4 (zinc finger)"/>
    <property type="match status" value="1"/>
</dbReference>
<evidence type="ECO:0000259" key="9">
    <source>
        <dbReference type="PROSITE" id="PS51867"/>
    </source>
</evidence>
<feature type="coiled-coil region" evidence="7">
    <location>
        <begin position="101"/>
        <end position="128"/>
    </location>
</feature>
<evidence type="ECO:0000256" key="6">
    <source>
        <dbReference type="PROSITE-ProRule" id="PRU01215"/>
    </source>
</evidence>
<dbReference type="InterPro" id="IPR006595">
    <property type="entry name" value="CTLH_C"/>
</dbReference>
<evidence type="ECO:0000313" key="11">
    <source>
        <dbReference type="WBParaSite" id="PSAMB.scaffold116size76799.g2343.t1"/>
    </source>
</evidence>
<feature type="zinc finger region" description="RING-Gid-type" evidence="6">
    <location>
        <begin position="417"/>
        <end position="461"/>
    </location>
</feature>
<dbReference type="PROSITE" id="PS51867">
    <property type="entry name" value="ZF_RING_GID"/>
    <property type="match status" value="1"/>
</dbReference>
<comment type="subcellular location">
    <subcellularLocation>
        <location evidence="1">Cytoplasm</location>
    </subcellularLocation>
</comment>
<keyword evidence="2" id="KW-0963">Cytoplasm</keyword>
<accession>A0A914UQ05</accession>
<dbReference type="Pfam" id="PF13445">
    <property type="entry name" value="zf-RING_UBOX"/>
    <property type="match status" value="1"/>
</dbReference>
<dbReference type="SMART" id="SM00667">
    <property type="entry name" value="LisH"/>
    <property type="match status" value="1"/>
</dbReference>
<dbReference type="PROSITE" id="PS50896">
    <property type="entry name" value="LISH"/>
    <property type="match status" value="1"/>
</dbReference>
<dbReference type="AlphaFoldDB" id="A0A914UQ05"/>
<dbReference type="InterPro" id="IPR044063">
    <property type="entry name" value="ZF_RING_GID"/>
</dbReference>
<dbReference type="Pfam" id="PF10607">
    <property type="entry name" value="CTLH"/>
    <property type="match status" value="1"/>
</dbReference>
<evidence type="ECO:0000256" key="4">
    <source>
        <dbReference type="ARBA" id="ARBA00022771"/>
    </source>
</evidence>
<organism evidence="10 11">
    <name type="scientific">Plectus sambesii</name>
    <dbReference type="NCBI Taxonomy" id="2011161"/>
    <lineage>
        <taxon>Eukaryota</taxon>
        <taxon>Metazoa</taxon>
        <taxon>Ecdysozoa</taxon>
        <taxon>Nematoda</taxon>
        <taxon>Chromadorea</taxon>
        <taxon>Plectida</taxon>
        <taxon>Plectina</taxon>
        <taxon>Plectoidea</taxon>
        <taxon>Plectidae</taxon>
        <taxon>Plectus</taxon>
    </lineage>
</organism>
<dbReference type="InterPro" id="IPR006594">
    <property type="entry name" value="LisH"/>
</dbReference>
<dbReference type="InterPro" id="IPR045098">
    <property type="entry name" value="Fyv10_fam"/>
</dbReference>
<keyword evidence="7" id="KW-0175">Coiled coil</keyword>
<proteinExistence type="predicted"/>
<dbReference type="GO" id="GO:0034657">
    <property type="term" value="C:GID complex"/>
    <property type="evidence" value="ECO:0007669"/>
    <property type="project" value="TreeGrafter"/>
</dbReference>
<dbReference type="PANTHER" id="PTHR12170">
    <property type="entry name" value="MACROPHAGE ERYTHROBLAST ATTACHER-RELATED"/>
    <property type="match status" value="1"/>
</dbReference>
<dbReference type="SMART" id="SM00668">
    <property type="entry name" value="CTLH"/>
    <property type="match status" value="1"/>
</dbReference>
<dbReference type="WBParaSite" id="PSAMB.scaffold116size76799.g2343.t1">
    <property type="protein sequence ID" value="PSAMB.scaffold116size76799.g2343.t1"/>
    <property type="gene ID" value="PSAMB.scaffold116size76799.g2343"/>
</dbReference>
<dbReference type="SMART" id="SM00757">
    <property type="entry name" value="CRA"/>
    <property type="match status" value="1"/>
</dbReference>
<evidence type="ECO:0000256" key="1">
    <source>
        <dbReference type="ARBA" id="ARBA00004496"/>
    </source>
</evidence>
<keyword evidence="3" id="KW-0479">Metal-binding</keyword>
<dbReference type="GO" id="GO:0008270">
    <property type="term" value="F:zinc ion binding"/>
    <property type="evidence" value="ECO:0007669"/>
    <property type="project" value="UniProtKB-KW"/>
</dbReference>
<protein>
    <submittedName>
        <fullName evidence="11">Uncharacterized protein</fullName>
    </submittedName>
</protein>